<organism evidence="11 12">
    <name type="scientific">Mycobacterium intermedium</name>
    <dbReference type="NCBI Taxonomy" id="28445"/>
    <lineage>
        <taxon>Bacteria</taxon>
        <taxon>Bacillati</taxon>
        <taxon>Actinomycetota</taxon>
        <taxon>Actinomycetes</taxon>
        <taxon>Mycobacteriales</taxon>
        <taxon>Mycobacteriaceae</taxon>
        <taxon>Mycobacterium</taxon>
        <taxon>Mycobacterium simiae complex</taxon>
    </lineage>
</organism>
<dbReference type="Gene3D" id="3.30.2390.20">
    <property type="entry name" value="Type VII secretion system EccB, repeat 1 domain"/>
    <property type="match status" value="1"/>
</dbReference>
<dbReference type="AlphaFoldDB" id="A0A1E3SL49"/>
<dbReference type="Gene3D" id="2.40.50.910">
    <property type="entry name" value="Type VII secretion system EccB, repeat 3 domain"/>
    <property type="match status" value="1"/>
</dbReference>
<evidence type="ECO:0000256" key="8">
    <source>
        <dbReference type="ARBA" id="ARBA00022989"/>
    </source>
</evidence>
<dbReference type="InterPro" id="IPR042485">
    <property type="entry name" value="T7SS_EccB_R3"/>
</dbReference>
<dbReference type="OrthoDB" id="3847604at2"/>
<dbReference type="NCBIfam" id="TIGR03919">
    <property type="entry name" value="T7SS_EccB"/>
    <property type="match status" value="1"/>
</dbReference>
<keyword evidence="9 10" id="KW-0472">Membrane</keyword>
<dbReference type="PANTHER" id="PTHR40765:SF2">
    <property type="entry name" value="ESX-2 SECRETION SYSTEM ATPASE ECCB2"/>
    <property type="match status" value="1"/>
</dbReference>
<dbReference type="PANTHER" id="PTHR40765">
    <property type="entry name" value="ESX-2 SECRETION SYSTEM ATPASE ECCB2"/>
    <property type="match status" value="1"/>
</dbReference>
<comment type="subcellular location">
    <subcellularLocation>
        <location evidence="1">Cell membrane</location>
        <topology evidence="1">Single-pass membrane protein</topology>
    </subcellularLocation>
</comment>
<dbReference type="STRING" id="28445.BHQ20_02785"/>
<gene>
    <name evidence="11" type="ORF">BST27_05175</name>
</gene>
<keyword evidence="5" id="KW-0547">Nucleotide-binding</keyword>
<sequence length="457" mass="47617">MRTSRLHVSGHRFLLRRLECALLFHHVDVLHESLRARTRALALGCVLTVVAAAGYAFVALLRPDAGLGGAQIALGQESGALFVRVRDVWHPVLNLASARLIAGTDANPKPVHDAAFRHTKRGPLLGIPGAPQLLASPLSDSESMWTICDSAGKTTVLVGPVGERDGRVADDQALLVTARVGLPAQLLYHGRRAAVDLADGAVQRALRLDRRAPHVVSPALLNAIPEAPPISAPRIVGAGGRSAAVPAFRVGTVLRITRAEGDEYFVVLAGGVQRVGQVAADLLRFGDSQSAANVVAVAPDVIRAAPVVDTLPVADFPERVPQLVDGASVCVSWASGHAGLLLDRGVPVPDGQQPVTLAQADGPGPALDEVYLPPGRSAFASARGLSGEGRRSATRYLVTDTGVRYAIGDDEAAHDLGLTAPAVPAPWPVLAMLPAGPELSRAKASVARDTIALAPPR</sequence>
<dbReference type="Pfam" id="PF05108">
    <property type="entry name" value="T7SS_ESX1_EccB"/>
    <property type="match status" value="1"/>
</dbReference>
<keyword evidence="4 10" id="KW-0812">Transmembrane</keyword>
<dbReference type="RefSeq" id="WP_069417549.1">
    <property type="nucleotide sequence ID" value="NZ_CBCRZH010000023.1"/>
</dbReference>
<name>A0A1E3SL49_MYCIE</name>
<evidence type="ECO:0000256" key="2">
    <source>
        <dbReference type="ARBA" id="ARBA00008149"/>
    </source>
</evidence>
<dbReference type="GO" id="GO:0016787">
    <property type="term" value="F:hydrolase activity"/>
    <property type="evidence" value="ECO:0007669"/>
    <property type="project" value="UniProtKB-KW"/>
</dbReference>
<keyword evidence="7" id="KW-0067">ATP-binding</keyword>
<evidence type="ECO:0000256" key="10">
    <source>
        <dbReference type="SAM" id="Phobius"/>
    </source>
</evidence>
<evidence type="ECO:0000256" key="1">
    <source>
        <dbReference type="ARBA" id="ARBA00004162"/>
    </source>
</evidence>
<dbReference type="GO" id="GO:0005886">
    <property type="term" value="C:plasma membrane"/>
    <property type="evidence" value="ECO:0007669"/>
    <property type="project" value="UniProtKB-SubCell"/>
</dbReference>
<evidence type="ECO:0000256" key="4">
    <source>
        <dbReference type="ARBA" id="ARBA00022692"/>
    </source>
</evidence>
<proteinExistence type="inferred from homology"/>
<keyword evidence="6" id="KW-0378">Hydrolase</keyword>
<evidence type="ECO:0000313" key="11">
    <source>
        <dbReference type="EMBL" id="ORB09526.1"/>
    </source>
</evidence>
<accession>A0A1E3SL49</accession>
<dbReference type="InterPro" id="IPR007795">
    <property type="entry name" value="T7SS_EccB"/>
</dbReference>
<evidence type="ECO:0000256" key="3">
    <source>
        <dbReference type="ARBA" id="ARBA00022475"/>
    </source>
</evidence>
<keyword evidence="8 10" id="KW-1133">Transmembrane helix</keyword>
<keyword evidence="3" id="KW-1003">Cell membrane</keyword>
<evidence type="ECO:0000256" key="5">
    <source>
        <dbReference type="ARBA" id="ARBA00022741"/>
    </source>
</evidence>
<evidence type="ECO:0000256" key="6">
    <source>
        <dbReference type="ARBA" id="ARBA00022801"/>
    </source>
</evidence>
<dbReference type="GO" id="GO:0005524">
    <property type="term" value="F:ATP binding"/>
    <property type="evidence" value="ECO:0007669"/>
    <property type="project" value="UniProtKB-KW"/>
</dbReference>
<comment type="similarity">
    <text evidence="2">Belongs to the EccB family.</text>
</comment>
<dbReference type="Proteomes" id="UP000192739">
    <property type="component" value="Unassembled WGS sequence"/>
</dbReference>
<dbReference type="GO" id="GO:0005576">
    <property type="term" value="C:extracellular region"/>
    <property type="evidence" value="ECO:0007669"/>
    <property type="project" value="TreeGrafter"/>
</dbReference>
<evidence type="ECO:0000256" key="7">
    <source>
        <dbReference type="ARBA" id="ARBA00022840"/>
    </source>
</evidence>
<reference evidence="11 12" key="1">
    <citation type="submission" date="2017-02" db="EMBL/GenBank/DDBJ databases">
        <title>The new phylogeny of genus Mycobacterium.</title>
        <authorList>
            <person name="Tortoli E."/>
            <person name="Trovato A."/>
            <person name="Cirillo D.M."/>
        </authorList>
    </citation>
    <scope>NUCLEOTIDE SEQUENCE [LARGE SCALE GENOMIC DNA]</scope>
    <source>
        <strain evidence="11 12">DSM 44049</strain>
    </source>
</reference>
<dbReference type="InterPro" id="IPR044857">
    <property type="entry name" value="T7SS_EccB_R1"/>
</dbReference>
<keyword evidence="12" id="KW-1185">Reference proteome</keyword>
<evidence type="ECO:0000256" key="9">
    <source>
        <dbReference type="ARBA" id="ARBA00023136"/>
    </source>
</evidence>
<feature type="transmembrane region" description="Helical" evidence="10">
    <location>
        <begin position="40"/>
        <end position="61"/>
    </location>
</feature>
<comment type="caution">
    <text evidence="11">The sequence shown here is derived from an EMBL/GenBank/DDBJ whole genome shotgun (WGS) entry which is preliminary data.</text>
</comment>
<protein>
    <submittedName>
        <fullName evidence="11">Type VII secretion protein EccB</fullName>
    </submittedName>
</protein>
<dbReference type="EMBL" id="MVHT01000009">
    <property type="protein sequence ID" value="ORB09526.1"/>
    <property type="molecule type" value="Genomic_DNA"/>
</dbReference>
<evidence type="ECO:0000313" key="12">
    <source>
        <dbReference type="Proteomes" id="UP000192739"/>
    </source>
</evidence>